<dbReference type="GeneID" id="92512474"/>
<evidence type="ECO:0000313" key="2">
    <source>
        <dbReference type="Proteomes" id="UP000673552"/>
    </source>
</evidence>
<proteinExistence type="predicted"/>
<evidence type="ECO:0000313" key="1">
    <source>
        <dbReference type="EMBL" id="KAG5468399.1"/>
    </source>
</evidence>
<dbReference type="KEGG" id="lmat:92512474"/>
<dbReference type="Proteomes" id="UP000673552">
    <property type="component" value="Chromosome 34"/>
</dbReference>
<reference evidence="1 2" key="1">
    <citation type="submission" date="2021-03" db="EMBL/GenBank/DDBJ databases">
        <title>Leishmania (Mundinia) martiniquensis Genome sequencing and assembly.</title>
        <authorList>
            <person name="Almutairi H."/>
            <person name="Gatherer D."/>
        </authorList>
    </citation>
    <scope>NUCLEOTIDE SEQUENCE [LARGE SCALE GENOMIC DNA]</scope>
    <source>
        <strain evidence="1">LSCM1</strain>
    </source>
</reference>
<dbReference type="EMBL" id="JAFEUZ010000034">
    <property type="protein sequence ID" value="KAG5468399.1"/>
    <property type="molecule type" value="Genomic_DNA"/>
</dbReference>
<dbReference type="SUPFAM" id="SSF48371">
    <property type="entry name" value="ARM repeat"/>
    <property type="match status" value="1"/>
</dbReference>
<dbReference type="InterPro" id="IPR016024">
    <property type="entry name" value="ARM-type_fold"/>
</dbReference>
<name>A0A836GA99_9TRYP</name>
<sequence length="1947" mass="216209">MSREAHLLGLLWREATQPSRNAATLAHNIRLAFRFLETPWDDKAKRIIGALITLNAGPMRTTIWAALFQQLREAHSPAIKIYILKQFANVCWTVPTAQAQNALRAFAHEVRPLLADTQVVANVTFQSSFATIIRFFSFFAEKSLSDELFDILYQHLKKWKQADSVRAAAAVIATMANENPYSPSPVQLIRRAKYDLDSFSLAVLVDTLISFQDAPGRILDEVRIAAFCAEVDEILATILAAPLEKEKVIPPCVSAYRRLKKIRPSWEPVAGDPFTAFVFHTLSQANVSKLLLCPLLRFLGETSCSWSQNPIILWRLTGSSDPFVRADAYTALASTTPAMGAPDQRLVMADLMERLHFAIDEKCSYTTVAILKFVRILLPHAHFPPSTKEVYLSKLVHLCRRHGKGLHHDAPAQLELLNVFLCTNVAPDALAVFVLELFLWSPDRAVAKKAFSVLCHFSMHTFLDSRVQTSGQFIDDENYFEASIQMAQEEPFEDELLPLIRLHRAKGLTACIYKRLCTLAECAPKTFSSYIIVCDAVKELYGADIRCPARNIYFHHTMLCLLSQLLLLEESMPSDAYVSLVQACAVCLQGNEVDLCENAYLLSSLVQHSWGVIVACATALFPTYTPASFSPSYRFFRHDSVSQACYSLIYSCRDIALSNEVPIYQSAFHEILACNTFLFTSCASLLRDAPIFLAELMESMGSLLECCTILSSCVPKSVLRLLTAVLDVAATALPLHSEGGGTTQGFLTPIARMCKGIVKQVIEMDLVLCCTEVCSFLLLFLWHDEKFEVFLFGELIAGSWSLIGELFSFCERLAIRLQSDSDAETLVAVLNLLSALCDSVYSPQISRVLSRRSLEEMLEALRSMHSFGQRRHCMDAISHIIAALLTESIEQKLDKCFSEDSAGLDFFDSMDRFVELWNASDFQGQAHLKAAMTSSCGVQKLVCAAAVDAECIPKAVEAAVSTSASREVLDVLLLIVTEAKSETLPPILFAVADAAFGDNDDVVKAIICSYRWGWYAGPQTIQMLLNGAWRTADTQLSRYLKLICGDLQRSRSARDLGTAKCLPALDGYATSSSFWQSFVGQASVEILQHETETSFFQIRVAEVLRLGGTSALGPLRSLCDQESSFTSAFCPSNIRLLASLIASGVDFKGSSWNPLSLLRLLQLLVTIAKESPVESELSEWLQLCCWLLFDCVRRLSDPQELKDAARSQQLTKNTPSAELVPLFVQLSNLLLCADARTSGDVAHRVVRYAVQNATLFSMGATSERLFWMMVRHCICEVWEVIAAESVASMQDPEIVSFLCRAHVQVGLPLSVQRDVNAAFMPQLLSFGTTDACLEEDSLRYIAWLVSNFAVADVLSSTRYAPSLLLNAPILTDAAGIDEKCSNRRAVERLPNGEWNFGQSDVHSFCAAARHSAARLAEKVLSNATGATLSSVLDALRVLSKLAHFLPAAANHAAQQSSNDIGLQQLYRIALDFAERFSLLSEDAFLDPPRHCLNYLLGELPREKRAHSITDALCLNSVVSLLSKLLQAWLGENAGRSAPPAQLPCTLALYLPYLLRCDLPSYVCALECLRLLSLRGAAPEVKAVYDVALPRLTEDLVDAGCRTGVDCFWYEVLVDCLGRVPGALADVGGQLTRRIWEGLWRCAASKELSCNQRLLECVQQALRQVIKHVERKSAQWELCRLVLLDSDLQRRHVRLMPVPAHVVLIESHDKAFFWLVQDLQERTWRLQLLQTQSAFVQDSAHALDPDSIRSLVFEFEKAVLSDRELPDKRGEFLAGEGGACIVAERVHDSLFSTTDAALVALNHFHFFGVNQRRTVLHELAKMMVRDSKESQTSVATPPSWAEVYFDILYERAAWHDEGLWVVCALAIVSLGKTELCWSKTVLASLIPASSSAWKRELMRRVGQRARIGGVQGEARQFFADASERLSALQASPPLWKRELLAAVQLVFS</sequence>
<keyword evidence="2" id="KW-1185">Reference proteome</keyword>
<gene>
    <name evidence="1" type="ORF">LSCM1_02379</name>
</gene>
<comment type="caution">
    <text evidence="1">The sequence shown here is derived from an EMBL/GenBank/DDBJ whole genome shotgun (WGS) entry which is preliminary data.</text>
</comment>
<protein>
    <submittedName>
        <fullName evidence="1">Uncharacterized protein</fullName>
    </submittedName>
</protein>
<organism evidence="1 2">
    <name type="scientific">Leishmania martiniquensis</name>
    <dbReference type="NCBI Taxonomy" id="1580590"/>
    <lineage>
        <taxon>Eukaryota</taxon>
        <taxon>Discoba</taxon>
        <taxon>Euglenozoa</taxon>
        <taxon>Kinetoplastea</taxon>
        <taxon>Metakinetoplastina</taxon>
        <taxon>Trypanosomatida</taxon>
        <taxon>Trypanosomatidae</taxon>
        <taxon>Leishmaniinae</taxon>
        <taxon>Leishmania</taxon>
    </lineage>
</organism>
<dbReference type="RefSeq" id="XP_067175337.1">
    <property type="nucleotide sequence ID" value="XM_067319962.1"/>
</dbReference>
<accession>A0A836GA99</accession>
<dbReference type="OrthoDB" id="272364at2759"/>